<dbReference type="eggNOG" id="ENOG502QQM8">
    <property type="taxonomic scope" value="Eukaryota"/>
</dbReference>
<gene>
    <name evidence="7" type="ORF">AMSG_05078</name>
</gene>
<dbReference type="RefSeq" id="XP_013758137.1">
    <property type="nucleotide sequence ID" value="XM_013902683.1"/>
</dbReference>
<dbReference type="GO" id="GO:0051959">
    <property type="term" value="F:dynein light intermediate chain binding"/>
    <property type="evidence" value="ECO:0007669"/>
    <property type="project" value="TreeGrafter"/>
</dbReference>
<comment type="subcellular location">
    <subcellularLocation>
        <location evidence="1">Cytoplasm</location>
    </subcellularLocation>
</comment>
<dbReference type="InterPro" id="IPR036872">
    <property type="entry name" value="CH_dom_sf"/>
</dbReference>
<reference evidence="7 8" key="1">
    <citation type="submission" date="2010-05" db="EMBL/GenBank/DDBJ databases">
        <title>The Genome Sequence of Thecamonas trahens ATCC 50062.</title>
        <authorList>
            <consortium name="The Broad Institute Genome Sequencing Platform"/>
            <person name="Russ C."/>
            <person name="Cuomo C."/>
            <person name="Shea T."/>
            <person name="Young S.K."/>
            <person name="Zeng Q."/>
            <person name="Koehrsen M."/>
            <person name="Haas B."/>
            <person name="Borodovsky M."/>
            <person name="Guigo R."/>
            <person name="Alvarado L."/>
            <person name="Berlin A."/>
            <person name="Bochicchio J."/>
            <person name="Borenstein D."/>
            <person name="Chapman S."/>
            <person name="Chen Z."/>
            <person name="Freedman E."/>
            <person name="Gellesch M."/>
            <person name="Goldberg J."/>
            <person name="Griggs A."/>
            <person name="Gujja S."/>
            <person name="Heilman E."/>
            <person name="Heiman D."/>
            <person name="Hepburn T."/>
            <person name="Howarth C."/>
            <person name="Jen D."/>
            <person name="Larson L."/>
            <person name="Mehta T."/>
            <person name="Park D."/>
            <person name="Pearson M."/>
            <person name="Roberts A."/>
            <person name="Saif S."/>
            <person name="Shenoy N."/>
            <person name="Sisk P."/>
            <person name="Stolte C."/>
            <person name="Sykes S."/>
            <person name="Thomson T."/>
            <person name="Walk T."/>
            <person name="White J."/>
            <person name="Yandava C."/>
            <person name="Burger G."/>
            <person name="Gray M.W."/>
            <person name="Holland P.W.H."/>
            <person name="King N."/>
            <person name="Lang F.B.F."/>
            <person name="Roger A.J."/>
            <person name="Ruiz-Trillo I."/>
            <person name="Lander E."/>
            <person name="Nusbaum C."/>
        </authorList>
    </citation>
    <scope>NUCLEOTIDE SEQUENCE [LARGE SCALE GENOMIC DNA]</scope>
    <source>
        <strain evidence="7 8">ATCC 50062</strain>
    </source>
</reference>
<proteinExistence type="predicted"/>
<dbReference type="InterPro" id="IPR008636">
    <property type="entry name" value="Hook_C"/>
</dbReference>
<organism evidence="7 8">
    <name type="scientific">Thecamonas trahens ATCC 50062</name>
    <dbReference type="NCBI Taxonomy" id="461836"/>
    <lineage>
        <taxon>Eukaryota</taxon>
        <taxon>Apusozoa</taxon>
        <taxon>Apusomonadida</taxon>
        <taxon>Apusomonadidae</taxon>
        <taxon>Thecamonas</taxon>
    </lineage>
</organism>
<evidence type="ECO:0000313" key="8">
    <source>
        <dbReference type="Proteomes" id="UP000054408"/>
    </source>
</evidence>
<evidence type="ECO:0000256" key="4">
    <source>
        <dbReference type="SAM" id="Coils"/>
    </source>
</evidence>
<protein>
    <submittedName>
        <fullName evidence="7">Uncharacterized protein</fullName>
    </submittedName>
</protein>
<dbReference type="STRING" id="461836.A0A0L0D9V1"/>
<dbReference type="PANTHER" id="PTHR18947">
    <property type="entry name" value="HOOK PROTEINS"/>
    <property type="match status" value="1"/>
</dbReference>
<feature type="coiled-coil region" evidence="4">
    <location>
        <begin position="461"/>
        <end position="795"/>
    </location>
</feature>
<dbReference type="GO" id="GO:0008017">
    <property type="term" value="F:microtubule binding"/>
    <property type="evidence" value="ECO:0007669"/>
    <property type="project" value="InterPro"/>
</dbReference>
<evidence type="ECO:0000313" key="7">
    <source>
        <dbReference type="EMBL" id="KNC49109.1"/>
    </source>
</evidence>
<evidence type="ECO:0000256" key="2">
    <source>
        <dbReference type="ARBA" id="ARBA00022490"/>
    </source>
</evidence>
<dbReference type="OMA" id="ENQIHEC"/>
<feature type="domain" description="Hook C-terminal" evidence="5">
    <location>
        <begin position="291"/>
        <end position="608"/>
    </location>
</feature>
<evidence type="ECO:0000259" key="6">
    <source>
        <dbReference type="Pfam" id="PF19047"/>
    </source>
</evidence>
<keyword evidence="8" id="KW-1185">Reference proteome</keyword>
<dbReference type="SUPFAM" id="SSF116907">
    <property type="entry name" value="Hook domain"/>
    <property type="match status" value="1"/>
</dbReference>
<dbReference type="GO" id="GO:0005815">
    <property type="term" value="C:microtubule organizing center"/>
    <property type="evidence" value="ECO:0007669"/>
    <property type="project" value="TreeGrafter"/>
</dbReference>
<dbReference type="GO" id="GO:0005737">
    <property type="term" value="C:cytoplasm"/>
    <property type="evidence" value="ECO:0007669"/>
    <property type="project" value="UniProtKB-SubCell"/>
</dbReference>
<evidence type="ECO:0000256" key="1">
    <source>
        <dbReference type="ARBA" id="ARBA00004496"/>
    </source>
</evidence>
<dbReference type="AlphaFoldDB" id="A0A0L0D9V1"/>
<keyword evidence="2" id="KW-0963">Cytoplasm</keyword>
<dbReference type="Pfam" id="PF05622">
    <property type="entry name" value="HOOK"/>
    <property type="match status" value="2"/>
</dbReference>
<dbReference type="GO" id="GO:0031122">
    <property type="term" value="P:cytoplasmic microtubule organization"/>
    <property type="evidence" value="ECO:0007669"/>
    <property type="project" value="InterPro"/>
</dbReference>
<evidence type="ECO:0000259" key="5">
    <source>
        <dbReference type="Pfam" id="PF05622"/>
    </source>
</evidence>
<dbReference type="CDD" id="cd22211">
    <property type="entry name" value="HkD_SF"/>
    <property type="match status" value="1"/>
</dbReference>
<dbReference type="Pfam" id="PF19047">
    <property type="entry name" value="HOOK_N"/>
    <property type="match status" value="1"/>
</dbReference>
<dbReference type="GeneID" id="25564567"/>
<feature type="coiled-coil region" evidence="4">
    <location>
        <begin position="190"/>
        <end position="433"/>
    </location>
</feature>
<accession>A0A0L0D9V1</accession>
<sequence>MSEADALINWLNTFPLPNPVEGVQELAAGVVINAVLCTIAPSHFSSTTVDASINESNWVMAEGNVRKLLATLDVAYRELLNINMSGVIEAVSAEAVARGEDEAATVALLELVLGLAVQVENKQSYIAGIMGMPKESQVMLMNVIKRILEQSRRLSGAGGSASSAAAAPAAAAPAAGVEGGAVSEAEARRVFTLENEVADLKDALSRASRETESAQLKAVQARKEAEELALFKERATEQAASLQATIEGLQAQVKSTSTAAQESLKAEAARAQAQILAADEKADKAEAVAREKSAEVEALKAKVASLREIEEAYHELKDESDALRSSSLKADKLERQLAKYKERITALGDLKKQMADMQQENDRNVEKLGEANARAARATHLESQIADYREQVTAGEARVHALELENERLEAKLAKAKEAVKEAAQANELLRAQVVAGGSAVGDGDGDGELVSAGVSSDLFTADLQNKLRKAEEENRMLKAAAAGGSSGDSSSALASVQEVLERVQLSRDSLQEQLTVATKTIHAHEDTIEELEGKLAASSSASLGSELEAGKARMALESLAKAERALESREAELATATKDAAELRRELATTKEALERVQQENVSLESKLSLVGADSAEALEKLQAQAREEMEAALAMERSAAAAQLDDYKTELEAAEADVARLEGQVSELQESLAAAEASAAEATAEVKSLGADLNEVHKAKSAVTEEMVAAKEKVAAKDAELAELAAANATLQGKIELLEHTTSASAGSSQEAAMLRDQVTALTQKAHALELEIAGAKAELAAADVRNEALQDKLTASAAQVEQLQGVVRDAQTAAVSGAGALGSEAAAALQTTVASLQAQLADKTKEVTFYKTQFHESKVVFARENQLITTAFYNLGLELQRLKSQSRIAAESSDNGWLNSRRSAGR</sequence>
<dbReference type="OrthoDB" id="49395at2759"/>
<dbReference type="Gene3D" id="1.10.418.10">
    <property type="entry name" value="Calponin-like domain"/>
    <property type="match status" value="1"/>
</dbReference>
<evidence type="ECO:0000256" key="3">
    <source>
        <dbReference type="ARBA" id="ARBA00023054"/>
    </source>
</evidence>
<dbReference type="PANTHER" id="PTHR18947:SF28">
    <property type="entry name" value="GIRDIN, ISOFORM A"/>
    <property type="match status" value="1"/>
</dbReference>
<feature type="domain" description="HOOK N-terminal" evidence="6">
    <location>
        <begin position="5"/>
        <end position="144"/>
    </location>
</feature>
<dbReference type="Proteomes" id="UP000054408">
    <property type="component" value="Unassembled WGS sequence"/>
</dbReference>
<dbReference type="InterPro" id="IPR043936">
    <property type="entry name" value="HOOK_N"/>
</dbReference>
<name>A0A0L0D9V1_THETB</name>
<feature type="domain" description="Hook C-terminal" evidence="5">
    <location>
        <begin position="691"/>
        <end position="901"/>
    </location>
</feature>
<dbReference type="Gene3D" id="1.20.5.340">
    <property type="match status" value="1"/>
</dbReference>
<dbReference type="GO" id="GO:0030705">
    <property type="term" value="P:cytoskeleton-dependent intracellular transport"/>
    <property type="evidence" value="ECO:0007669"/>
    <property type="project" value="InterPro"/>
</dbReference>
<keyword evidence="3 4" id="KW-0175">Coiled coil</keyword>
<dbReference type="EMBL" id="GL349453">
    <property type="protein sequence ID" value="KNC49109.1"/>
    <property type="molecule type" value="Genomic_DNA"/>
</dbReference>